<dbReference type="Gene3D" id="1.10.510.10">
    <property type="entry name" value="Transferase(Phosphotransferase) domain 1"/>
    <property type="match status" value="1"/>
</dbReference>
<comment type="catalytic activity">
    <reaction evidence="7">
        <text>L-threonyl-[protein] + ATP = O-phospho-L-threonyl-[protein] + ADP + H(+)</text>
        <dbReference type="Rhea" id="RHEA:46608"/>
        <dbReference type="Rhea" id="RHEA-COMP:11060"/>
        <dbReference type="Rhea" id="RHEA-COMP:11605"/>
        <dbReference type="ChEBI" id="CHEBI:15378"/>
        <dbReference type="ChEBI" id="CHEBI:30013"/>
        <dbReference type="ChEBI" id="CHEBI:30616"/>
        <dbReference type="ChEBI" id="CHEBI:61977"/>
        <dbReference type="ChEBI" id="CHEBI:456216"/>
        <dbReference type="EC" id="2.7.11.1"/>
    </reaction>
</comment>
<evidence type="ECO:0000256" key="2">
    <source>
        <dbReference type="ARBA" id="ARBA00022527"/>
    </source>
</evidence>
<evidence type="ECO:0000313" key="13">
    <source>
        <dbReference type="Proteomes" id="UP000245591"/>
    </source>
</evidence>
<feature type="compositionally biased region" description="Basic and acidic residues" evidence="10">
    <location>
        <begin position="747"/>
        <end position="766"/>
    </location>
</feature>
<evidence type="ECO:0000256" key="9">
    <source>
        <dbReference type="SAM" id="Coils"/>
    </source>
</evidence>
<feature type="domain" description="Protein kinase" evidence="11">
    <location>
        <begin position="166"/>
        <end position="430"/>
    </location>
</feature>
<accession>A0A2U1IVJ3</accession>
<feature type="region of interest" description="Disordered" evidence="10">
    <location>
        <begin position="438"/>
        <end position="505"/>
    </location>
</feature>
<protein>
    <recommendedName>
        <fullName evidence="1">non-specific serine/threonine protein kinase</fullName>
        <ecNumber evidence="1">2.7.11.1</ecNumber>
    </recommendedName>
</protein>
<dbReference type="PANTHER" id="PTHR45998">
    <property type="entry name" value="SERINE/THREONINE-PROTEIN KINASE 16"/>
    <property type="match status" value="1"/>
</dbReference>
<feature type="compositionally biased region" description="Basic and acidic residues" evidence="10">
    <location>
        <begin position="1996"/>
        <end position="2006"/>
    </location>
</feature>
<feature type="region of interest" description="Disordered" evidence="10">
    <location>
        <begin position="722"/>
        <end position="814"/>
    </location>
</feature>
<dbReference type="InterPro" id="IPR000719">
    <property type="entry name" value="Prot_kinase_dom"/>
</dbReference>
<evidence type="ECO:0000259" key="11">
    <source>
        <dbReference type="PROSITE" id="PS50011"/>
    </source>
</evidence>
<keyword evidence="9" id="KW-0175">Coiled coil</keyword>
<feature type="compositionally biased region" description="Polar residues" evidence="10">
    <location>
        <begin position="722"/>
        <end position="732"/>
    </location>
</feature>
<feature type="compositionally biased region" description="Polar residues" evidence="10">
    <location>
        <begin position="108"/>
        <end position="126"/>
    </location>
</feature>
<evidence type="ECO:0000256" key="5">
    <source>
        <dbReference type="ARBA" id="ARBA00022777"/>
    </source>
</evidence>
<feature type="region of interest" description="Disordered" evidence="10">
    <location>
        <begin position="2127"/>
        <end position="2150"/>
    </location>
</feature>
<feature type="compositionally biased region" description="Low complexity" evidence="10">
    <location>
        <begin position="491"/>
        <end position="503"/>
    </location>
</feature>
<keyword evidence="5" id="KW-0418">Kinase</keyword>
<dbReference type="EMBL" id="MBFU01001117">
    <property type="protein sequence ID" value="PVZ96823.1"/>
    <property type="molecule type" value="Genomic_DNA"/>
</dbReference>
<dbReference type="GO" id="GO:0005794">
    <property type="term" value="C:Golgi apparatus"/>
    <property type="evidence" value="ECO:0007669"/>
    <property type="project" value="TreeGrafter"/>
</dbReference>
<feature type="region of interest" description="Disordered" evidence="10">
    <location>
        <begin position="79"/>
        <end position="144"/>
    </location>
</feature>
<feature type="compositionally biased region" description="Low complexity" evidence="10">
    <location>
        <begin position="131"/>
        <end position="144"/>
    </location>
</feature>
<dbReference type="GO" id="GO:0004674">
    <property type="term" value="F:protein serine/threonine kinase activity"/>
    <property type="evidence" value="ECO:0007669"/>
    <property type="project" value="UniProtKB-KW"/>
</dbReference>
<feature type="region of interest" description="Disordered" evidence="10">
    <location>
        <begin position="1498"/>
        <end position="1526"/>
    </location>
</feature>
<name>A0A2U1IVJ3_SMIAN</name>
<keyword evidence="4" id="KW-0547">Nucleotide-binding</keyword>
<feature type="region of interest" description="Disordered" evidence="10">
    <location>
        <begin position="1032"/>
        <end position="1053"/>
    </location>
</feature>
<feature type="compositionally biased region" description="Low complexity" evidence="10">
    <location>
        <begin position="1512"/>
        <end position="1525"/>
    </location>
</feature>
<feature type="compositionally biased region" description="Polar residues" evidence="10">
    <location>
        <begin position="438"/>
        <end position="447"/>
    </location>
</feature>
<keyword evidence="6" id="KW-0067">ATP-binding</keyword>
<feature type="coiled-coil region" evidence="9">
    <location>
        <begin position="1530"/>
        <end position="1593"/>
    </location>
</feature>
<dbReference type="PANTHER" id="PTHR45998:SF2">
    <property type="entry name" value="SERINE_THREONINE-PROTEIN KINASE 16"/>
    <property type="match status" value="1"/>
</dbReference>
<feature type="compositionally biased region" description="Polar residues" evidence="10">
    <location>
        <begin position="638"/>
        <end position="657"/>
    </location>
</feature>
<feature type="compositionally biased region" description="Basic residues" evidence="10">
    <location>
        <begin position="2023"/>
        <end position="2036"/>
    </location>
</feature>
<feature type="compositionally biased region" description="Basic and acidic residues" evidence="10">
    <location>
        <begin position="881"/>
        <end position="890"/>
    </location>
</feature>
<feature type="region of interest" description="Disordered" evidence="10">
    <location>
        <begin position="881"/>
        <end position="961"/>
    </location>
</feature>
<feature type="compositionally biased region" description="Basic and acidic residues" evidence="10">
    <location>
        <begin position="2013"/>
        <end position="2022"/>
    </location>
</feature>
<reference evidence="12 13" key="1">
    <citation type="journal article" date="2018" name="MBio">
        <title>Comparative Genomics Reveals the Core Gene Toolbox for the Fungus-Insect Symbiosis.</title>
        <authorList>
            <person name="Wang Y."/>
            <person name="Stata M."/>
            <person name="Wang W."/>
            <person name="Stajich J.E."/>
            <person name="White M.M."/>
            <person name="Moncalvo J.M."/>
        </authorList>
    </citation>
    <scope>NUCLEOTIDE SEQUENCE [LARGE SCALE GENOMIC DNA]</scope>
    <source>
        <strain evidence="12 13">AUS-126-30</strain>
    </source>
</reference>
<feature type="compositionally biased region" description="Polar residues" evidence="10">
    <location>
        <begin position="40"/>
        <end position="61"/>
    </location>
</feature>
<feature type="compositionally biased region" description="Basic and acidic residues" evidence="10">
    <location>
        <begin position="784"/>
        <end position="793"/>
    </location>
</feature>
<evidence type="ECO:0000256" key="10">
    <source>
        <dbReference type="SAM" id="MobiDB-lite"/>
    </source>
</evidence>
<feature type="region of interest" description="Disordered" evidence="10">
    <location>
        <begin position="1742"/>
        <end position="1769"/>
    </location>
</feature>
<feature type="compositionally biased region" description="Basic and acidic residues" evidence="10">
    <location>
        <begin position="2045"/>
        <end position="2055"/>
    </location>
</feature>
<feature type="region of interest" description="Disordered" evidence="10">
    <location>
        <begin position="1788"/>
        <end position="1834"/>
    </location>
</feature>
<feature type="compositionally biased region" description="Basic and acidic residues" evidence="10">
    <location>
        <begin position="448"/>
        <end position="472"/>
    </location>
</feature>
<feature type="region of interest" description="Disordered" evidence="10">
    <location>
        <begin position="1996"/>
        <end position="2055"/>
    </location>
</feature>
<feature type="region of interest" description="Disordered" evidence="10">
    <location>
        <begin position="636"/>
        <end position="671"/>
    </location>
</feature>
<sequence>MASTKRNPPDISNNNTPPDTSLAKTPNTKIKHDIAPSPTNPKLTQNPPRNPIDSSNSSDIPQASAIPINISPLFNMAVNFGPRNNSNTNESPKKHTQPHSLFPKSQKPHPTNSSTNPRNRSGSSHSHTPKLPSSPSTTNSHSLSTSLEIRKDLLPGILVHVNSEPFVINKKLKHGSNANVYLVTSISNEKNFVLKHYSIKDPEIYNRIQSEINILHKFTEKKGFLQLLDSSLSQFEAHLIAKHCEGGDLSSLLLTHRNPDEKIIIELFYNICRNVAIMHNMSPPILHLKLIPSSILIGDNQVKLSDFSLATELIPENSIDFKQKTSSLKKLVRKSIPIEYCSPEILSKSSSSTIGKESDIWALGILLYYICFQKLPSSNLNFESHQDISSTIPKDSPLYNKITKLLVEMLQKDPKKRTSTADLYTEFKTLYNGFQRNTPKKYSSSAQKENKRSDKQVRKERPVFKARTREIAAGDNLNSDSACPNEIRPESSTSSNNYNSEDSFPISRNISISSQETNMQTDTHLAFNETRNSPRKNSDYFIEGAIFGSIRSSTLVRRKRTINRRDNGIANSEITINEVTPRDKTINNQNIHTVPLEPILSEPQDGISKNINEHIQFFESTKEIEKKDSKISEITKLPENSNLDSSPNVPKLSSTSNESKKINFSKKPVKDHQLEYKDSTLKVQPLDQTTENNIDLELTKSSKQNNIDTKRTDLADKLNVTEISDSNDNTHPLQVDKSENANIVPDTDGKKTLLKDADNFGEKKPQNFETTSISISSNQNIDPKNTREIEKPSDTTFSEKTSDPGQSTKAANDSKVQEIKKKLMMTSQERNLYKPVPQFIFKNRNFSETRKKSFEQKISKLEATNTNLPKDSLKQKLKSYKSKESLKADDNESTGKYLPKTSDKIPLDRFNNKEQGPIEKKDLTTNSPKNDSGNRSTGKDLTENITNTANKNLGSEPENPSINTFNGLVSKKSFSSLSTSKKIPGKSDSFIGEIPDYEGELDYQNLSNLNSDVVINNSDEPLEIFVDLINDDPNNQEISSSENNEDKNRSMYYSNLNSSSENMFIPIKTSPPTPKNLEPEIRIDNFNVSNSELYESNKTSADTIDNLDKSFSQLVFEDDKDPDIHNRPIERKIPASNSTKNKRLTMANAFSNALDLVLAAADLDPSRPLTGIFDQDFTNAKKQFAAHRKSKAFDSIKQKENGYLDQFYEAEYMDNFLSLVSNNNETVSSTKTQNPIHNQNISPTETDDSIMSLNGGTLTTNTKTFSRVDTIEKSISDSSNSTRIQNEHLESINNAQKINQVDSGNNDSKIEKMLLKMEEYNRQLAETSNSVLSLKPRNTNSVEKPSNKNKTNYHLNTKNVHKKDIDNSFASSKIDLKGNEQQALVADENPTPAEVEDLVKKMEEYNRMVLESNFNMKKKARLSRAILHMQDGAIESFIPNEFNIEFYPINLKNSQISENKKGLAAKETGLNVDVNPNYNSNNANNIVNSADTFGSVTPATSNAKMRGNSIRSSQPPTESETPSEMAPEEIDAMIKRMEAYNKALERIQNRAEGQARSKKSEVLSLVSKLEQNNQKLFQEQKLLEARKNRTSEQEMALKKVADRIATTILTAANAKIWSLGISNTLTGRGSIDFQQTKKSSQIKHDSINKFGYLKSDPNSENQQNISPFESADIKNVKSDTKLKCDSEHSSKVDLFSSKSENHSYVFVNRNEGFPTLPNSSDNSPIPKISVLSKHHQLISSLTRSKTLADKGKKQPTSIQNQNPSFSELNSLNNLESYGKKFQSLRLKGSDTPDFENNEHPENLIDTNSSDSKNKFFIDSPSKSRKPIESYSFSRKDTKPKKNLDINKTIDISCDIDDIDIISNVGYLSEENEERSNDTNLDKSEFIMFGKGSSNFQSKSRMNKANYDSSGGMDMNVTVSNIAIKPARSNRTTASSKNDMSLTEFMENMGNTEKQPFMLGEISGKKTNTTQIESIHESSNIFLNEPTKKGKDDIATELERTPKKDKLNTGILDGKNDTKNENPKHRRNNSTPKRVKSPRSAGNLKKSSDKELVNKPQDTKFDLFSIKPKNPTEETFLDKKNLTKSSAIVSTNKTELKNPQIPGRDTNVTTQPRDKDFHTVNISGVSSISGKLTRSSTKKEEKGKTGHGIFNSISLRSTISRKFGRSKKE</sequence>
<keyword evidence="2" id="KW-0723">Serine/threonine-protein kinase</keyword>
<feature type="compositionally biased region" description="Polar residues" evidence="10">
    <location>
        <begin position="1754"/>
        <end position="1769"/>
    </location>
</feature>
<dbReference type="PROSITE" id="PS50011">
    <property type="entry name" value="PROTEIN_KINASE_DOM"/>
    <property type="match status" value="1"/>
</dbReference>
<organism evidence="12 13">
    <name type="scientific">Smittium angustum</name>
    <dbReference type="NCBI Taxonomy" id="133377"/>
    <lineage>
        <taxon>Eukaryota</taxon>
        <taxon>Fungi</taxon>
        <taxon>Fungi incertae sedis</taxon>
        <taxon>Zoopagomycota</taxon>
        <taxon>Kickxellomycotina</taxon>
        <taxon>Harpellomycetes</taxon>
        <taxon>Harpellales</taxon>
        <taxon>Legeriomycetaceae</taxon>
        <taxon>Smittium</taxon>
    </lineage>
</organism>
<dbReference type="InterPro" id="IPR011009">
    <property type="entry name" value="Kinase-like_dom_sf"/>
</dbReference>
<evidence type="ECO:0000256" key="1">
    <source>
        <dbReference type="ARBA" id="ARBA00012513"/>
    </source>
</evidence>
<keyword evidence="13" id="KW-1185">Reference proteome</keyword>
<feature type="compositionally biased region" description="Polar residues" evidence="10">
    <location>
        <begin position="924"/>
        <end position="936"/>
    </location>
</feature>
<proteinExistence type="predicted"/>
<evidence type="ECO:0000256" key="6">
    <source>
        <dbReference type="ARBA" id="ARBA00022840"/>
    </source>
</evidence>
<evidence type="ECO:0000313" key="12">
    <source>
        <dbReference type="EMBL" id="PVZ96823.1"/>
    </source>
</evidence>
<dbReference type="InterPro" id="IPR052239">
    <property type="entry name" value="Ser/Thr-specific_kinases"/>
</dbReference>
<evidence type="ECO:0000256" key="4">
    <source>
        <dbReference type="ARBA" id="ARBA00022741"/>
    </source>
</evidence>
<evidence type="ECO:0000256" key="3">
    <source>
        <dbReference type="ARBA" id="ARBA00022679"/>
    </source>
</evidence>
<evidence type="ECO:0000256" key="7">
    <source>
        <dbReference type="ARBA" id="ARBA00047899"/>
    </source>
</evidence>
<evidence type="ECO:0000256" key="8">
    <source>
        <dbReference type="ARBA" id="ARBA00048679"/>
    </source>
</evidence>
<feature type="region of interest" description="Disordered" evidence="10">
    <location>
        <begin position="1"/>
        <end position="63"/>
    </location>
</feature>
<dbReference type="GO" id="GO:0005524">
    <property type="term" value="F:ATP binding"/>
    <property type="evidence" value="ECO:0007669"/>
    <property type="project" value="UniProtKB-KW"/>
</dbReference>
<comment type="catalytic activity">
    <reaction evidence="8">
        <text>L-seryl-[protein] + ATP = O-phospho-L-seryl-[protein] + ADP + H(+)</text>
        <dbReference type="Rhea" id="RHEA:17989"/>
        <dbReference type="Rhea" id="RHEA-COMP:9863"/>
        <dbReference type="Rhea" id="RHEA-COMP:11604"/>
        <dbReference type="ChEBI" id="CHEBI:15378"/>
        <dbReference type="ChEBI" id="CHEBI:29999"/>
        <dbReference type="ChEBI" id="CHEBI:30616"/>
        <dbReference type="ChEBI" id="CHEBI:83421"/>
        <dbReference type="ChEBI" id="CHEBI:456216"/>
        <dbReference type="EC" id="2.7.11.1"/>
    </reaction>
</comment>
<feature type="compositionally biased region" description="Polar residues" evidence="10">
    <location>
        <begin position="794"/>
        <end position="811"/>
    </location>
</feature>
<dbReference type="SUPFAM" id="SSF56112">
    <property type="entry name" value="Protein kinase-like (PK-like)"/>
    <property type="match status" value="1"/>
</dbReference>
<feature type="compositionally biased region" description="Basic and acidic residues" evidence="10">
    <location>
        <begin position="901"/>
        <end position="923"/>
    </location>
</feature>
<feature type="compositionally biased region" description="Polar residues" evidence="10">
    <location>
        <begin position="943"/>
        <end position="961"/>
    </location>
</feature>
<dbReference type="EC" id="2.7.11.1" evidence="1"/>
<comment type="caution">
    <text evidence="12">The sequence shown here is derived from an EMBL/GenBank/DDBJ whole genome shotgun (WGS) entry which is preliminary data.</text>
</comment>
<feature type="region of interest" description="Disordered" evidence="10">
    <location>
        <begin position="1228"/>
        <end position="1249"/>
    </location>
</feature>
<keyword evidence="3" id="KW-0808">Transferase</keyword>
<gene>
    <name evidence="12" type="ORF">BB558_007240</name>
</gene>
<feature type="compositionally biased region" description="Polar residues" evidence="10">
    <location>
        <begin position="1"/>
        <end position="28"/>
    </location>
</feature>
<dbReference type="Pfam" id="PF00069">
    <property type="entry name" value="Pkinase"/>
    <property type="match status" value="1"/>
</dbReference>
<dbReference type="Proteomes" id="UP000245591">
    <property type="component" value="Unassembled WGS sequence"/>
</dbReference>